<sequence length="106" mass="11912">MQRPTRLSWKSWKYARTAVTTMTRVSEPLGVLGLWWFPGHVHHHGGNASAGTGPAVRRRQQQHGANPTPRAVAACTTWRRYGRCTRSGRNRTSTFTSVVRTTRVPS</sequence>
<evidence type="ECO:0000313" key="2">
    <source>
        <dbReference type="EMBL" id="CAG6458353.1"/>
    </source>
</evidence>
<dbReference type="EMBL" id="HBUE01034749">
    <property type="protein sequence ID" value="CAG6458353.1"/>
    <property type="molecule type" value="Transcribed_RNA"/>
</dbReference>
<dbReference type="AlphaFoldDB" id="A0A8D8F5N1"/>
<reference evidence="2" key="1">
    <citation type="submission" date="2021-05" db="EMBL/GenBank/DDBJ databases">
        <authorList>
            <person name="Alioto T."/>
            <person name="Alioto T."/>
            <person name="Gomez Garrido J."/>
        </authorList>
    </citation>
    <scope>NUCLEOTIDE SEQUENCE</scope>
</reference>
<protein>
    <submittedName>
        <fullName evidence="2">(northern house mosquito) hypothetical protein</fullName>
    </submittedName>
</protein>
<organism evidence="2">
    <name type="scientific">Culex pipiens</name>
    <name type="common">House mosquito</name>
    <dbReference type="NCBI Taxonomy" id="7175"/>
    <lineage>
        <taxon>Eukaryota</taxon>
        <taxon>Metazoa</taxon>
        <taxon>Ecdysozoa</taxon>
        <taxon>Arthropoda</taxon>
        <taxon>Hexapoda</taxon>
        <taxon>Insecta</taxon>
        <taxon>Pterygota</taxon>
        <taxon>Neoptera</taxon>
        <taxon>Endopterygota</taxon>
        <taxon>Diptera</taxon>
        <taxon>Nematocera</taxon>
        <taxon>Culicoidea</taxon>
        <taxon>Culicidae</taxon>
        <taxon>Culicinae</taxon>
        <taxon>Culicini</taxon>
        <taxon>Culex</taxon>
        <taxon>Culex</taxon>
    </lineage>
</organism>
<feature type="region of interest" description="Disordered" evidence="1">
    <location>
        <begin position="45"/>
        <end position="71"/>
    </location>
</feature>
<proteinExistence type="predicted"/>
<name>A0A8D8F5N1_CULPI</name>
<accession>A0A8D8F5N1</accession>
<evidence type="ECO:0000256" key="1">
    <source>
        <dbReference type="SAM" id="MobiDB-lite"/>
    </source>
</evidence>